<comment type="caution">
    <text evidence="1">The sequence shown here is derived from an EMBL/GenBank/DDBJ whole genome shotgun (WGS) entry which is preliminary data.</text>
</comment>
<gene>
    <name evidence="1" type="ORF">EVAR_82524_1</name>
</gene>
<keyword evidence="2" id="KW-1185">Reference proteome</keyword>
<dbReference type="AlphaFoldDB" id="A0A4C1UXW2"/>
<protein>
    <submittedName>
        <fullName evidence="1">Uncharacterized protein</fullName>
    </submittedName>
</protein>
<name>A0A4C1UXW2_EUMVA</name>
<reference evidence="1 2" key="1">
    <citation type="journal article" date="2019" name="Commun. Biol.">
        <title>The bagworm genome reveals a unique fibroin gene that provides high tensile strength.</title>
        <authorList>
            <person name="Kono N."/>
            <person name="Nakamura H."/>
            <person name="Ohtoshi R."/>
            <person name="Tomita M."/>
            <person name="Numata K."/>
            <person name="Arakawa K."/>
        </authorList>
    </citation>
    <scope>NUCLEOTIDE SEQUENCE [LARGE SCALE GENOMIC DNA]</scope>
</reference>
<sequence length="187" mass="21465">MSVYFCTSCDTKAVVDTVDKRMVSTTAPLVLAGVMPTDLEFICASKRQRQRKNKTEAERIIPLFPGDIGSTSGRLGRSEPSNFPDPDAVWLFLKRLSELRLCEESIYACGMAYEDMHHVVWDSSLYDDLRKRFLDGLEILVCETVFSKQFLVHVGPVHYMELVGSRMNFGRLKEFAHGWHGLRRDYY</sequence>
<dbReference type="OrthoDB" id="7418437at2759"/>
<dbReference type="Proteomes" id="UP000299102">
    <property type="component" value="Unassembled WGS sequence"/>
</dbReference>
<dbReference type="EMBL" id="BGZK01000237">
    <property type="protein sequence ID" value="GBP30782.1"/>
    <property type="molecule type" value="Genomic_DNA"/>
</dbReference>
<accession>A0A4C1UXW2</accession>
<proteinExistence type="predicted"/>
<evidence type="ECO:0000313" key="2">
    <source>
        <dbReference type="Proteomes" id="UP000299102"/>
    </source>
</evidence>
<evidence type="ECO:0000313" key="1">
    <source>
        <dbReference type="EMBL" id="GBP30782.1"/>
    </source>
</evidence>
<organism evidence="1 2">
    <name type="scientific">Eumeta variegata</name>
    <name type="common">Bagworm moth</name>
    <name type="synonym">Eumeta japonica</name>
    <dbReference type="NCBI Taxonomy" id="151549"/>
    <lineage>
        <taxon>Eukaryota</taxon>
        <taxon>Metazoa</taxon>
        <taxon>Ecdysozoa</taxon>
        <taxon>Arthropoda</taxon>
        <taxon>Hexapoda</taxon>
        <taxon>Insecta</taxon>
        <taxon>Pterygota</taxon>
        <taxon>Neoptera</taxon>
        <taxon>Endopterygota</taxon>
        <taxon>Lepidoptera</taxon>
        <taxon>Glossata</taxon>
        <taxon>Ditrysia</taxon>
        <taxon>Tineoidea</taxon>
        <taxon>Psychidae</taxon>
        <taxon>Oiketicinae</taxon>
        <taxon>Eumeta</taxon>
    </lineage>
</organism>